<dbReference type="EMBL" id="CM004472">
    <property type="protein sequence ID" value="OCT84632.1"/>
    <property type="molecule type" value="Genomic_DNA"/>
</dbReference>
<evidence type="ECO:0000313" key="2">
    <source>
        <dbReference type="Proteomes" id="UP000694892"/>
    </source>
</evidence>
<evidence type="ECO:0000313" key="1">
    <source>
        <dbReference type="EMBL" id="OCT84632.1"/>
    </source>
</evidence>
<name>A0A974HNH7_XENLA</name>
<protein>
    <submittedName>
        <fullName evidence="1">Uncharacterized protein</fullName>
    </submittedName>
</protein>
<proteinExistence type="predicted"/>
<dbReference type="AlphaFoldDB" id="A0A974HNH7"/>
<organism evidence="1 2">
    <name type="scientific">Xenopus laevis</name>
    <name type="common">African clawed frog</name>
    <dbReference type="NCBI Taxonomy" id="8355"/>
    <lineage>
        <taxon>Eukaryota</taxon>
        <taxon>Metazoa</taxon>
        <taxon>Chordata</taxon>
        <taxon>Craniata</taxon>
        <taxon>Vertebrata</taxon>
        <taxon>Euteleostomi</taxon>
        <taxon>Amphibia</taxon>
        <taxon>Batrachia</taxon>
        <taxon>Anura</taxon>
        <taxon>Pipoidea</taxon>
        <taxon>Pipidae</taxon>
        <taxon>Xenopodinae</taxon>
        <taxon>Xenopus</taxon>
        <taxon>Xenopus</taxon>
    </lineage>
</organism>
<dbReference type="Proteomes" id="UP000694892">
    <property type="component" value="Chromosome 4L"/>
</dbReference>
<reference evidence="2" key="1">
    <citation type="journal article" date="2016" name="Nature">
        <title>Genome evolution in the allotetraploid frog Xenopus laevis.</title>
        <authorList>
            <person name="Session A.M."/>
            <person name="Uno Y."/>
            <person name="Kwon T."/>
            <person name="Chapman J.A."/>
            <person name="Toyoda A."/>
            <person name="Takahashi S."/>
            <person name="Fukui A."/>
            <person name="Hikosaka A."/>
            <person name="Suzuki A."/>
            <person name="Kondo M."/>
            <person name="van Heeringen S.J."/>
            <person name="Quigley I."/>
            <person name="Heinz S."/>
            <person name="Ogino H."/>
            <person name="Ochi H."/>
            <person name="Hellsten U."/>
            <person name="Lyons J.B."/>
            <person name="Simakov O."/>
            <person name="Putnam N."/>
            <person name="Stites J."/>
            <person name="Kuroki Y."/>
            <person name="Tanaka T."/>
            <person name="Michiue T."/>
            <person name="Watanabe M."/>
            <person name="Bogdanovic O."/>
            <person name="Lister R."/>
            <person name="Georgiou G."/>
            <person name="Paranjpe S.S."/>
            <person name="van Kruijsbergen I."/>
            <person name="Shu S."/>
            <person name="Carlson J."/>
            <person name="Kinoshita T."/>
            <person name="Ohta Y."/>
            <person name="Mawaribuchi S."/>
            <person name="Jenkins J."/>
            <person name="Grimwood J."/>
            <person name="Schmutz J."/>
            <person name="Mitros T."/>
            <person name="Mozaffari S.V."/>
            <person name="Suzuki Y."/>
            <person name="Haramoto Y."/>
            <person name="Yamamoto T.S."/>
            <person name="Takagi C."/>
            <person name="Heald R."/>
            <person name="Miller K."/>
            <person name="Haudenschild C."/>
            <person name="Kitzman J."/>
            <person name="Nakayama T."/>
            <person name="Izutsu Y."/>
            <person name="Robert J."/>
            <person name="Fortriede J."/>
            <person name="Burns K."/>
            <person name="Lotay V."/>
            <person name="Karimi K."/>
            <person name="Yasuoka Y."/>
            <person name="Dichmann D.S."/>
            <person name="Flajnik M.F."/>
            <person name="Houston D.W."/>
            <person name="Shendure J."/>
            <person name="DuPasquier L."/>
            <person name="Vize P.D."/>
            <person name="Zorn A.M."/>
            <person name="Ito M."/>
            <person name="Marcotte E.M."/>
            <person name="Wallingford J.B."/>
            <person name="Ito Y."/>
            <person name="Asashima M."/>
            <person name="Ueno N."/>
            <person name="Matsuda Y."/>
            <person name="Veenstra G.J."/>
            <person name="Fujiyama A."/>
            <person name="Harland R.M."/>
            <person name="Taira M."/>
            <person name="Rokhsar D.S."/>
        </authorList>
    </citation>
    <scope>NUCLEOTIDE SEQUENCE [LARGE SCALE GENOMIC DNA]</scope>
    <source>
        <strain evidence="2">J</strain>
    </source>
</reference>
<accession>A0A974HNH7</accession>
<sequence length="68" mass="7439">MKTVSNNPGLSNGNIRQNSMYLGTYKMGIESRSGKAIYSKVDPGAQHSDQVYKYLFTHTDIISSPGPS</sequence>
<gene>
    <name evidence="1" type="ORF">XELAEV_18022785mg</name>
</gene>